<sequence>MLAGVAESLTGDGWLVVLPSRRYSPIGGRPLEPGIAARLSMGPRGHRPQGGTATLGRAIWVEAQWERPRELAKKAEDALGGPADLLVAWVHDSYRRAVMGVVEPLLRPEAPVVEVREAASVRAGEAESLLAVHPTQQVRLGAISEQTGRPLSHAEIATGVLEAVERALEGRPTSVHQIGHNRPYVR</sequence>
<evidence type="ECO:0000313" key="2">
    <source>
        <dbReference type="Proteomes" id="UP000250434"/>
    </source>
</evidence>
<dbReference type="Proteomes" id="UP000250434">
    <property type="component" value="Chromosome"/>
</dbReference>
<accession>A0A344LKC7</accession>
<gene>
    <name evidence="1" type="ORF">A4R43_14840</name>
</gene>
<protein>
    <submittedName>
        <fullName evidence="1">Uncharacterized protein</fullName>
    </submittedName>
</protein>
<reference evidence="1 2" key="1">
    <citation type="submission" date="2016-04" db="EMBL/GenBank/DDBJ databases">
        <title>Complete genome sequence and analysis of deep-sea sediment isolate, Amycolatopsis sp. WP1.</title>
        <authorList>
            <person name="Wang H."/>
            <person name="Chen S."/>
            <person name="Wu Q."/>
        </authorList>
    </citation>
    <scope>NUCLEOTIDE SEQUENCE [LARGE SCALE GENOMIC DNA]</scope>
    <source>
        <strain evidence="1 2">WP1</strain>
    </source>
</reference>
<dbReference type="EMBL" id="CP015163">
    <property type="protein sequence ID" value="AXB48501.1"/>
    <property type="molecule type" value="Genomic_DNA"/>
</dbReference>
<keyword evidence="2" id="KW-1185">Reference proteome</keyword>
<evidence type="ECO:0000313" key="1">
    <source>
        <dbReference type="EMBL" id="AXB48501.1"/>
    </source>
</evidence>
<dbReference type="AlphaFoldDB" id="A0A344LKC7"/>
<dbReference type="KEGG" id="aab:A4R43_14840"/>
<name>A0A344LKC7_9PSEU</name>
<organism evidence="1 2">
    <name type="scientific">Amycolatopsis albispora</name>
    <dbReference type="NCBI Taxonomy" id="1804986"/>
    <lineage>
        <taxon>Bacteria</taxon>
        <taxon>Bacillati</taxon>
        <taxon>Actinomycetota</taxon>
        <taxon>Actinomycetes</taxon>
        <taxon>Pseudonocardiales</taxon>
        <taxon>Pseudonocardiaceae</taxon>
        <taxon>Amycolatopsis</taxon>
    </lineage>
</organism>
<proteinExistence type="predicted"/>